<evidence type="ECO:0000313" key="7">
    <source>
        <dbReference type="Proteomes" id="UP001597049"/>
    </source>
</evidence>
<proteinExistence type="predicted"/>
<dbReference type="RefSeq" id="WP_379657647.1">
    <property type="nucleotide sequence ID" value="NZ_JBHTIV010000007.1"/>
</dbReference>
<feature type="transmembrane region" description="Helical" evidence="5">
    <location>
        <begin position="131"/>
        <end position="150"/>
    </location>
</feature>
<keyword evidence="3 5" id="KW-1133">Transmembrane helix</keyword>
<evidence type="ECO:0000256" key="1">
    <source>
        <dbReference type="ARBA" id="ARBA00022475"/>
    </source>
</evidence>
<feature type="transmembrane region" description="Helical" evidence="5">
    <location>
        <begin position="6"/>
        <end position="27"/>
    </location>
</feature>
<feature type="transmembrane region" description="Helical" evidence="5">
    <location>
        <begin position="104"/>
        <end position="125"/>
    </location>
</feature>
<feature type="transmembrane region" description="Helical" evidence="5">
    <location>
        <begin position="34"/>
        <end position="58"/>
    </location>
</feature>
<accession>A0ABW3GU48</accession>
<dbReference type="InterPro" id="IPR003810">
    <property type="entry name" value="Mntp/YtaF"/>
</dbReference>
<protein>
    <submittedName>
        <fullName evidence="6">Manganese efflux pump MntP family protein</fullName>
    </submittedName>
</protein>
<dbReference type="EMBL" id="JBHTIV010000007">
    <property type="protein sequence ID" value="MFD0932321.1"/>
    <property type="molecule type" value="Genomic_DNA"/>
</dbReference>
<dbReference type="Proteomes" id="UP001597049">
    <property type="component" value="Unassembled WGS sequence"/>
</dbReference>
<organism evidence="6 7">
    <name type="scientific">Psychroflexus salinarum</name>
    <dbReference type="NCBI Taxonomy" id="546024"/>
    <lineage>
        <taxon>Bacteria</taxon>
        <taxon>Pseudomonadati</taxon>
        <taxon>Bacteroidota</taxon>
        <taxon>Flavobacteriia</taxon>
        <taxon>Flavobacteriales</taxon>
        <taxon>Flavobacteriaceae</taxon>
        <taxon>Psychroflexus</taxon>
    </lineage>
</organism>
<dbReference type="Pfam" id="PF02659">
    <property type="entry name" value="Mntp"/>
    <property type="match status" value="1"/>
</dbReference>
<keyword evidence="2 5" id="KW-0812">Transmembrane</keyword>
<dbReference type="PANTHER" id="PTHR35529:SF1">
    <property type="entry name" value="MANGANESE EFFLUX PUMP MNTP-RELATED"/>
    <property type="match status" value="1"/>
</dbReference>
<comment type="caution">
    <text evidence="6">The sequence shown here is derived from an EMBL/GenBank/DDBJ whole genome shotgun (WGS) entry which is preliminary data.</text>
</comment>
<keyword evidence="1" id="KW-1003">Cell membrane</keyword>
<sequence length="184" mass="20046">MDTIELILLAIVIASNNLSFSFGLGALNTKTYHLRIVFIFTIVEFTIPLVGLFIGQLVSSFIETYSDIAGGLILVAFGVYTIISAFRTKKERQESLEFITSIKGLFLIALGLSLDNLLVGFSLGLGGIHPLKLAIFIAFFSGLFSFIGLKTGKYVKDIFGKYVQIFAGAVLIALAFINFLGLPF</sequence>
<reference evidence="7" key="1">
    <citation type="journal article" date="2019" name="Int. J. Syst. Evol. Microbiol.">
        <title>The Global Catalogue of Microorganisms (GCM) 10K type strain sequencing project: providing services to taxonomists for standard genome sequencing and annotation.</title>
        <authorList>
            <consortium name="The Broad Institute Genomics Platform"/>
            <consortium name="The Broad Institute Genome Sequencing Center for Infectious Disease"/>
            <person name="Wu L."/>
            <person name="Ma J."/>
        </authorList>
    </citation>
    <scope>NUCLEOTIDE SEQUENCE [LARGE SCALE GENOMIC DNA]</scope>
    <source>
        <strain evidence="7">CCUG 56752</strain>
    </source>
</reference>
<evidence type="ECO:0000313" key="6">
    <source>
        <dbReference type="EMBL" id="MFD0932321.1"/>
    </source>
</evidence>
<evidence type="ECO:0000256" key="4">
    <source>
        <dbReference type="ARBA" id="ARBA00023136"/>
    </source>
</evidence>
<gene>
    <name evidence="6" type="ORF">ACFQ0R_06870</name>
</gene>
<evidence type="ECO:0000256" key="5">
    <source>
        <dbReference type="SAM" id="Phobius"/>
    </source>
</evidence>
<feature type="transmembrane region" description="Helical" evidence="5">
    <location>
        <begin position="64"/>
        <end position="83"/>
    </location>
</feature>
<evidence type="ECO:0000256" key="2">
    <source>
        <dbReference type="ARBA" id="ARBA00022692"/>
    </source>
</evidence>
<evidence type="ECO:0000256" key="3">
    <source>
        <dbReference type="ARBA" id="ARBA00022989"/>
    </source>
</evidence>
<keyword evidence="7" id="KW-1185">Reference proteome</keyword>
<name>A0ABW3GU48_9FLAO</name>
<feature type="transmembrane region" description="Helical" evidence="5">
    <location>
        <begin position="162"/>
        <end position="182"/>
    </location>
</feature>
<keyword evidence="4 5" id="KW-0472">Membrane</keyword>
<dbReference type="PANTHER" id="PTHR35529">
    <property type="entry name" value="MANGANESE EFFLUX PUMP MNTP-RELATED"/>
    <property type="match status" value="1"/>
</dbReference>